<dbReference type="OrthoDB" id="768192at2"/>
<dbReference type="AlphaFoldDB" id="A0A2D1UBU4"/>
<reference evidence="2 3" key="1">
    <citation type="submission" date="2017-10" db="EMBL/GenBank/DDBJ databases">
        <title>Whole genome of Pedobacter ginsengisoli T01R-27 isolated from tomato rhizosphere.</title>
        <authorList>
            <person name="Weon H.-Y."/>
            <person name="Lee S.A."/>
            <person name="Sang M.K."/>
            <person name="Song J."/>
        </authorList>
    </citation>
    <scope>NUCLEOTIDE SEQUENCE [LARGE SCALE GENOMIC DNA]</scope>
    <source>
        <strain evidence="2 3">T01R-27</strain>
    </source>
</reference>
<feature type="signal peptide" evidence="1">
    <location>
        <begin position="1"/>
        <end position="22"/>
    </location>
</feature>
<sequence length="160" mass="17330">MKKSALYLALIALPLAFSCNQGGDKSSELKDSTMIDSADAQVSNECFIAIDGVDTAHLNVITSGKGKVTGGLVIKYHEKATNDGLIDGKFRGDTLFVDYTFKIGENKAIYKNPLALLKKDGKLVLGVGQIETSLGRSYFVKGKPINFERGRFTFAPTECK</sequence>
<evidence type="ECO:0000313" key="3">
    <source>
        <dbReference type="Proteomes" id="UP000223749"/>
    </source>
</evidence>
<keyword evidence="1" id="KW-0732">Signal</keyword>
<evidence type="ECO:0000313" key="2">
    <source>
        <dbReference type="EMBL" id="ATP59092.1"/>
    </source>
</evidence>
<dbReference type="PROSITE" id="PS51257">
    <property type="entry name" value="PROKAR_LIPOPROTEIN"/>
    <property type="match status" value="1"/>
</dbReference>
<protein>
    <submittedName>
        <fullName evidence="2">Uncharacterized protein</fullName>
    </submittedName>
</protein>
<accession>A0A2D1UBU4</accession>
<dbReference type="RefSeq" id="WP_099440963.1">
    <property type="nucleotide sequence ID" value="NZ_CP024091.1"/>
</dbReference>
<dbReference type="EMBL" id="CP024091">
    <property type="protein sequence ID" value="ATP59092.1"/>
    <property type="molecule type" value="Genomic_DNA"/>
</dbReference>
<dbReference type="Proteomes" id="UP000223749">
    <property type="component" value="Chromosome"/>
</dbReference>
<feature type="chain" id="PRO_5013877711" evidence="1">
    <location>
        <begin position="23"/>
        <end position="160"/>
    </location>
</feature>
<name>A0A2D1UBU4_9SPHI</name>
<organism evidence="2 3">
    <name type="scientific">Pedobacter ginsengisoli</name>
    <dbReference type="NCBI Taxonomy" id="363852"/>
    <lineage>
        <taxon>Bacteria</taxon>
        <taxon>Pseudomonadati</taxon>
        <taxon>Bacteroidota</taxon>
        <taxon>Sphingobacteriia</taxon>
        <taxon>Sphingobacteriales</taxon>
        <taxon>Sphingobacteriaceae</taxon>
        <taxon>Pedobacter</taxon>
    </lineage>
</organism>
<keyword evidence="3" id="KW-1185">Reference proteome</keyword>
<gene>
    <name evidence="2" type="ORF">CPT03_01160</name>
</gene>
<proteinExistence type="predicted"/>
<evidence type="ECO:0000256" key="1">
    <source>
        <dbReference type="SAM" id="SignalP"/>
    </source>
</evidence>
<dbReference type="KEGG" id="pgs:CPT03_01160"/>